<dbReference type="SMART" id="SM00421">
    <property type="entry name" value="HTH_LUXR"/>
    <property type="match status" value="1"/>
</dbReference>
<dbReference type="PRINTS" id="PR00038">
    <property type="entry name" value="HTHLUXR"/>
</dbReference>
<keyword evidence="2" id="KW-0804">Transcription</keyword>
<evidence type="ECO:0000313" key="3">
    <source>
        <dbReference type="EMBL" id="OUM47690.1"/>
    </source>
</evidence>
<dbReference type="RefSeq" id="WP_016132169.1">
    <property type="nucleotide sequence ID" value="NZ_CP189809.1"/>
</dbReference>
<dbReference type="Pfam" id="PF00196">
    <property type="entry name" value="GerE"/>
    <property type="match status" value="1"/>
</dbReference>
<dbReference type="InterPro" id="IPR000792">
    <property type="entry name" value="Tscrpt_reg_LuxR_C"/>
</dbReference>
<evidence type="ECO:0000256" key="1">
    <source>
        <dbReference type="ARBA" id="ARBA00023015"/>
    </source>
</evidence>
<evidence type="ECO:0000313" key="4">
    <source>
        <dbReference type="Proteomes" id="UP000195321"/>
    </source>
</evidence>
<dbReference type="InterPro" id="IPR036388">
    <property type="entry name" value="WH-like_DNA-bd_sf"/>
</dbReference>
<organism evidence="3 4">
    <name type="scientific">Bacillus pseudomycoides</name>
    <dbReference type="NCBI Taxonomy" id="64104"/>
    <lineage>
        <taxon>Bacteria</taxon>
        <taxon>Bacillati</taxon>
        <taxon>Bacillota</taxon>
        <taxon>Bacilli</taxon>
        <taxon>Bacillales</taxon>
        <taxon>Bacillaceae</taxon>
        <taxon>Bacillus</taxon>
        <taxon>Bacillus cereus group</taxon>
    </lineage>
</organism>
<reference evidence="3 4" key="1">
    <citation type="submission" date="2017-02" db="EMBL/GenBank/DDBJ databases">
        <title>Bacillus pseudomycoides isolate FSL K6-0042.</title>
        <authorList>
            <person name="Kovac J."/>
        </authorList>
    </citation>
    <scope>NUCLEOTIDE SEQUENCE [LARGE SCALE GENOMIC DNA]</scope>
    <source>
        <strain evidence="3 4">FSL K6-0042</strain>
    </source>
</reference>
<evidence type="ECO:0000256" key="2">
    <source>
        <dbReference type="ARBA" id="ARBA00023163"/>
    </source>
</evidence>
<protein>
    <submittedName>
        <fullName evidence="3">LuxR family transcriptional regulator</fullName>
    </submittedName>
</protein>
<dbReference type="PROSITE" id="PS50043">
    <property type="entry name" value="HTH_LUXR_2"/>
    <property type="match status" value="1"/>
</dbReference>
<gene>
    <name evidence="3" type="ORF">BW425_17165</name>
</gene>
<dbReference type="InterPro" id="IPR016032">
    <property type="entry name" value="Sig_transdc_resp-reg_C-effctor"/>
</dbReference>
<proteinExistence type="predicted"/>
<dbReference type="GO" id="GO:0006355">
    <property type="term" value="P:regulation of DNA-templated transcription"/>
    <property type="evidence" value="ECO:0007669"/>
    <property type="project" value="InterPro"/>
</dbReference>
<dbReference type="SUPFAM" id="SSF46894">
    <property type="entry name" value="C-terminal effector domain of the bipartite response regulators"/>
    <property type="match status" value="1"/>
</dbReference>
<dbReference type="GO" id="GO:0003677">
    <property type="term" value="F:DNA binding"/>
    <property type="evidence" value="ECO:0007669"/>
    <property type="project" value="InterPro"/>
</dbReference>
<keyword evidence="1" id="KW-0805">Transcription regulation</keyword>
<dbReference type="Gene3D" id="1.10.10.10">
    <property type="entry name" value="Winged helix-like DNA-binding domain superfamily/Winged helix DNA-binding domain"/>
    <property type="match status" value="1"/>
</dbReference>
<name>A0A1Y3MGY2_9BACI</name>
<dbReference type="AlphaFoldDB" id="A0A1Y3MGY2"/>
<sequence>MSVRLSAKEKEVAILVSKGMKDKEIAQTLYISRRRVGELVASIKEKWNIHHRVEIGIRAYYYGLITVEIAPREENCLQRVKQKSVVF</sequence>
<dbReference type="Proteomes" id="UP000195321">
    <property type="component" value="Unassembled WGS sequence"/>
</dbReference>
<dbReference type="EMBL" id="MWPX01000020">
    <property type="protein sequence ID" value="OUM47690.1"/>
    <property type="molecule type" value="Genomic_DNA"/>
</dbReference>
<comment type="caution">
    <text evidence="3">The sequence shown here is derived from an EMBL/GenBank/DDBJ whole genome shotgun (WGS) entry which is preliminary data.</text>
</comment>
<accession>A0A1Y3MGY2</accession>